<dbReference type="UniPathway" id="UPA00619">
    <property type="reaction ID" value="UER00676"/>
</dbReference>
<keyword evidence="5 7" id="KW-0378">Hydrolase</keyword>
<dbReference type="EC" id="3.1.2.6" evidence="7"/>
<evidence type="ECO:0000256" key="7">
    <source>
        <dbReference type="HAMAP-Rule" id="MF_01374"/>
    </source>
</evidence>
<organism evidence="9 10">
    <name type="scientific">Methylophaga sulfidovorans</name>
    <dbReference type="NCBI Taxonomy" id="45496"/>
    <lineage>
        <taxon>Bacteria</taxon>
        <taxon>Pseudomonadati</taxon>
        <taxon>Pseudomonadota</taxon>
        <taxon>Gammaproteobacteria</taxon>
        <taxon>Thiotrichales</taxon>
        <taxon>Piscirickettsiaceae</taxon>
        <taxon>Methylophaga</taxon>
    </lineage>
</organism>
<evidence type="ECO:0000256" key="4">
    <source>
        <dbReference type="ARBA" id="ARBA00022723"/>
    </source>
</evidence>
<feature type="binding site" evidence="7">
    <location>
        <position position="168"/>
    </location>
    <ligand>
        <name>Zn(2+)</name>
        <dbReference type="ChEBI" id="CHEBI:29105"/>
        <label>2</label>
    </ligand>
</feature>
<dbReference type="GO" id="GO:0019243">
    <property type="term" value="P:methylglyoxal catabolic process to D-lactate via S-lactoyl-glutathione"/>
    <property type="evidence" value="ECO:0007669"/>
    <property type="project" value="UniProtKB-UniRule"/>
</dbReference>
<keyword evidence="4 7" id="KW-0479">Metal-binding</keyword>
<dbReference type="CDD" id="cd07723">
    <property type="entry name" value="hydroxyacylglutathione_hydrolase_MBL-fold"/>
    <property type="match status" value="1"/>
</dbReference>
<dbReference type="PANTHER" id="PTHR43705">
    <property type="entry name" value="HYDROXYACYLGLUTATHIONE HYDROLASE"/>
    <property type="match status" value="1"/>
</dbReference>
<evidence type="ECO:0000256" key="5">
    <source>
        <dbReference type="ARBA" id="ARBA00022801"/>
    </source>
</evidence>
<evidence type="ECO:0000256" key="6">
    <source>
        <dbReference type="ARBA" id="ARBA00022833"/>
    </source>
</evidence>
<dbReference type="GO" id="GO:0046872">
    <property type="term" value="F:metal ion binding"/>
    <property type="evidence" value="ECO:0007669"/>
    <property type="project" value="UniProtKB-KW"/>
</dbReference>
<feature type="binding site" evidence="7">
    <location>
        <position position="55"/>
    </location>
    <ligand>
        <name>Zn(2+)</name>
        <dbReference type="ChEBI" id="CHEBI:29105"/>
        <label>1</label>
    </ligand>
</feature>
<comment type="cofactor">
    <cofactor evidence="7">
        <name>Zn(2+)</name>
        <dbReference type="ChEBI" id="CHEBI:29105"/>
    </cofactor>
    <text evidence="7">Binds 2 Zn(2+) ions per subunit.</text>
</comment>
<dbReference type="InterPro" id="IPR035680">
    <property type="entry name" value="Clx_II_MBL"/>
</dbReference>
<evidence type="ECO:0000259" key="8">
    <source>
        <dbReference type="SMART" id="SM00849"/>
    </source>
</evidence>
<dbReference type="InterPro" id="IPR017782">
    <property type="entry name" value="Hydroxyacylglutathione_Hdrlase"/>
</dbReference>
<evidence type="ECO:0000313" key="10">
    <source>
        <dbReference type="Proteomes" id="UP000198924"/>
    </source>
</evidence>
<dbReference type="InterPro" id="IPR036866">
    <property type="entry name" value="RibonucZ/Hydroxyglut_hydro"/>
</dbReference>
<dbReference type="InterPro" id="IPR032282">
    <property type="entry name" value="HAGH_C"/>
</dbReference>
<dbReference type="OrthoDB" id="9802248at2"/>
<dbReference type="SUPFAM" id="SSF56281">
    <property type="entry name" value="Metallo-hydrolase/oxidoreductase"/>
    <property type="match status" value="1"/>
</dbReference>
<protein>
    <recommendedName>
        <fullName evidence="7">Hydroxyacylglutathione hydrolase</fullName>
        <ecNumber evidence="7">3.1.2.6</ecNumber>
    </recommendedName>
    <alternativeName>
        <fullName evidence="7">Glyoxalase II</fullName>
        <shortName evidence="7">Glx II</shortName>
    </alternativeName>
</protein>
<dbReference type="Gene3D" id="3.60.15.10">
    <property type="entry name" value="Ribonuclease Z/Hydroxyacylglutathione hydrolase-like"/>
    <property type="match status" value="1"/>
</dbReference>
<accession>A0A1I4BEJ5</accession>
<dbReference type="Proteomes" id="UP000198924">
    <property type="component" value="Unassembled WGS sequence"/>
</dbReference>
<comment type="catalytic activity">
    <reaction evidence="1 7">
        <text>an S-(2-hydroxyacyl)glutathione + H2O = a 2-hydroxy carboxylate + glutathione + H(+)</text>
        <dbReference type="Rhea" id="RHEA:21864"/>
        <dbReference type="ChEBI" id="CHEBI:15377"/>
        <dbReference type="ChEBI" id="CHEBI:15378"/>
        <dbReference type="ChEBI" id="CHEBI:57925"/>
        <dbReference type="ChEBI" id="CHEBI:58896"/>
        <dbReference type="ChEBI" id="CHEBI:71261"/>
        <dbReference type="EC" id="3.1.2.6"/>
    </reaction>
</comment>
<comment type="similarity">
    <text evidence="3 7">Belongs to the metallo-beta-lactamase superfamily. Glyoxalase II family.</text>
</comment>
<feature type="binding site" evidence="7">
    <location>
        <position position="57"/>
    </location>
    <ligand>
        <name>Zn(2+)</name>
        <dbReference type="ChEBI" id="CHEBI:29105"/>
        <label>1</label>
    </ligand>
</feature>
<dbReference type="Pfam" id="PF16123">
    <property type="entry name" value="HAGH_C"/>
    <property type="match status" value="1"/>
</dbReference>
<dbReference type="EMBL" id="FOSH01000018">
    <property type="protein sequence ID" value="SFK66431.1"/>
    <property type="molecule type" value="Genomic_DNA"/>
</dbReference>
<dbReference type="Pfam" id="PF00753">
    <property type="entry name" value="Lactamase_B"/>
    <property type="match status" value="1"/>
</dbReference>
<sequence>MLTVHRIPAFEDNYIWLIQAQGTNKVIVVDPGDAMPVLNTLRSKDLDLIGIFITHHHADHTAGIVELTKDLTIPVYGPANENINGVTHPLSGRDTVKVDPAFPEFTVLNTPGHTPGHISYLAEGKLFCGDTLFAAGCGRLLGGSAEQLHSSLKLLATLPATTEIYCAHEYTLANLRFAKAVEPENALLKQRFEQTEKARQQQQATVPSLMEDELATNPFLRCELDSIKKATETFSGRPLSNSQAVFTALRAWKDQF</sequence>
<keyword evidence="6 7" id="KW-0862">Zinc</keyword>
<comment type="subunit">
    <text evidence="7">Monomer.</text>
</comment>
<proteinExistence type="inferred from homology"/>
<feature type="binding site" evidence="7">
    <location>
        <position position="130"/>
    </location>
    <ligand>
        <name>Zn(2+)</name>
        <dbReference type="ChEBI" id="CHEBI:29105"/>
        <label>2</label>
    </ligand>
</feature>
<dbReference type="PANTHER" id="PTHR43705:SF1">
    <property type="entry name" value="HYDROXYACYLGLUTATHIONE HYDROLASE GLOB"/>
    <property type="match status" value="1"/>
</dbReference>
<feature type="binding site" evidence="7">
    <location>
        <position position="60"/>
    </location>
    <ligand>
        <name>Zn(2+)</name>
        <dbReference type="ChEBI" id="CHEBI:29105"/>
        <label>2</label>
    </ligand>
</feature>
<comment type="function">
    <text evidence="7">Thiolesterase that catalyzes the hydrolysis of S-D-lactoyl-glutathione to form glutathione and D-lactic acid.</text>
</comment>
<comment type="pathway">
    <text evidence="2 7">Secondary metabolite metabolism; methylglyoxal degradation; (R)-lactate from methylglyoxal: step 2/2.</text>
</comment>
<keyword evidence="10" id="KW-1185">Reference proteome</keyword>
<dbReference type="HAMAP" id="MF_01374">
    <property type="entry name" value="Glyoxalase_2"/>
    <property type="match status" value="1"/>
</dbReference>
<dbReference type="AlphaFoldDB" id="A0A1I4BEJ5"/>
<dbReference type="InterPro" id="IPR001279">
    <property type="entry name" value="Metallo-B-lactamas"/>
</dbReference>
<dbReference type="GO" id="GO:0004416">
    <property type="term" value="F:hydroxyacylglutathione hydrolase activity"/>
    <property type="evidence" value="ECO:0007669"/>
    <property type="project" value="UniProtKB-UniRule"/>
</dbReference>
<dbReference type="RefSeq" id="WP_091715557.1">
    <property type="nucleotide sequence ID" value="NZ_FOSH01000018.1"/>
</dbReference>
<feature type="binding site" evidence="7">
    <location>
        <position position="59"/>
    </location>
    <ligand>
        <name>Zn(2+)</name>
        <dbReference type="ChEBI" id="CHEBI:29105"/>
        <label>2</label>
    </ligand>
</feature>
<evidence type="ECO:0000256" key="1">
    <source>
        <dbReference type="ARBA" id="ARBA00001623"/>
    </source>
</evidence>
<reference evidence="10" key="1">
    <citation type="submission" date="2016-10" db="EMBL/GenBank/DDBJ databases">
        <authorList>
            <person name="Varghese N."/>
            <person name="Submissions S."/>
        </authorList>
    </citation>
    <scope>NUCLEOTIDE SEQUENCE [LARGE SCALE GENOMIC DNA]</scope>
    <source>
        <strain evidence="10">DSM 11578</strain>
    </source>
</reference>
<evidence type="ECO:0000256" key="3">
    <source>
        <dbReference type="ARBA" id="ARBA00006759"/>
    </source>
</evidence>
<dbReference type="NCBIfam" id="TIGR03413">
    <property type="entry name" value="GSH_gloB"/>
    <property type="match status" value="1"/>
</dbReference>
<evidence type="ECO:0000313" key="9">
    <source>
        <dbReference type="EMBL" id="SFK66431.1"/>
    </source>
</evidence>
<gene>
    <name evidence="7" type="primary">gloB</name>
    <name evidence="9" type="ORF">SAMN04488079_11857</name>
</gene>
<dbReference type="InterPro" id="IPR050110">
    <property type="entry name" value="Glyoxalase_II_hydrolase"/>
</dbReference>
<evidence type="ECO:0000256" key="2">
    <source>
        <dbReference type="ARBA" id="ARBA00004963"/>
    </source>
</evidence>
<feature type="domain" description="Metallo-beta-lactamase" evidence="8">
    <location>
        <begin position="12"/>
        <end position="168"/>
    </location>
</feature>
<name>A0A1I4BEJ5_9GAMM</name>
<dbReference type="PIRSF" id="PIRSF005457">
    <property type="entry name" value="Glx"/>
    <property type="match status" value="1"/>
</dbReference>
<feature type="binding site" evidence="7">
    <location>
        <position position="113"/>
    </location>
    <ligand>
        <name>Zn(2+)</name>
        <dbReference type="ChEBI" id="CHEBI:29105"/>
        <label>1</label>
    </ligand>
</feature>
<dbReference type="STRING" id="45496.SAMN04488079_11857"/>
<dbReference type="SMART" id="SM00849">
    <property type="entry name" value="Lactamase_B"/>
    <property type="match status" value="1"/>
</dbReference>
<feature type="binding site" evidence="7">
    <location>
        <position position="130"/>
    </location>
    <ligand>
        <name>Zn(2+)</name>
        <dbReference type="ChEBI" id="CHEBI:29105"/>
        <label>1</label>
    </ligand>
</feature>